<dbReference type="AlphaFoldDB" id="A0A927GFZ4"/>
<protein>
    <submittedName>
        <fullName evidence="1">Uncharacterized protein</fullName>
    </submittedName>
</protein>
<reference evidence="1" key="1">
    <citation type="submission" date="2020-09" db="EMBL/GenBank/DDBJ databases">
        <authorList>
            <person name="Kim M.K."/>
        </authorList>
    </citation>
    <scope>NUCLEOTIDE SEQUENCE</scope>
    <source>
        <strain evidence="1">BT704</strain>
    </source>
</reference>
<organism evidence="1 2">
    <name type="scientific">Spirosoma validum</name>
    <dbReference type="NCBI Taxonomy" id="2771355"/>
    <lineage>
        <taxon>Bacteria</taxon>
        <taxon>Pseudomonadati</taxon>
        <taxon>Bacteroidota</taxon>
        <taxon>Cytophagia</taxon>
        <taxon>Cytophagales</taxon>
        <taxon>Cytophagaceae</taxon>
        <taxon>Spirosoma</taxon>
    </lineage>
</organism>
<keyword evidence="2" id="KW-1185">Reference proteome</keyword>
<sequence>MKFFVPFTIGSLQAEQVYGRSKKRLEDIGFQVSDVRIQQLAFQHEGELINHRVGDVTPNGEITAALLHSDVGYFVCTLAVANESTGPMPIRYTQLIMDSSIMAVSYFDAL</sequence>
<proteinExistence type="predicted"/>
<dbReference type="Proteomes" id="UP000653797">
    <property type="component" value="Unassembled WGS sequence"/>
</dbReference>
<evidence type="ECO:0000313" key="1">
    <source>
        <dbReference type="EMBL" id="MBD2756339.1"/>
    </source>
</evidence>
<gene>
    <name evidence="1" type="ORF">IC230_25820</name>
</gene>
<dbReference type="EMBL" id="JACXAA010000012">
    <property type="protein sequence ID" value="MBD2756339.1"/>
    <property type="molecule type" value="Genomic_DNA"/>
</dbReference>
<accession>A0A927GFZ4</accession>
<dbReference type="RefSeq" id="WP_191041967.1">
    <property type="nucleotide sequence ID" value="NZ_JACXAA010000012.1"/>
</dbReference>
<evidence type="ECO:0000313" key="2">
    <source>
        <dbReference type="Proteomes" id="UP000653797"/>
    </source>
</evidence>
<comment type="caution">
    <text evidence="1">The sequence shown here is derived from an EMBL/GenBank/DDBJ whole genome shotgun (WGS) entry which is preliminary data.</text>
</comment>
<name>A0A927GFZ4_9BACT</name>